<dbReference type="Proteomes" id="UP000199506">
    <property type="component" value="Unassembled WGS sequence"/>
</dbReference>
<dbReference type="InterPro" id="IPR007162">
    <property type="entry name" value="DUF366"/>
</dbReference>
<organism evidence="1 2">
    <name type="scientific">Methanobrevibacter gottschalkii</name>
    <dbReference type="NCBI Taxonomy" id="190974"/>
    <lineage>
        <taxon>Archaea</taxon>
        <taxon>Methanobacteriati</taxon>
        <taxon>Methanobacteriota</taxon>
        <taxon>Methanomada group</taxon>
        <taxon>Methanobacteria</taxon>
        <taxon>Methanobacteriales</taxon>
        <taxon>Methanobacteriaceae</taxon>
        <taxon>Methanobrevibacter</taxon>
    </lineage>
</organism>
<protein>
    <recommendedName>
        <fullName evidence="3">DUF366 domain-containing protein</fullName>
    </recommendedName>
</protein>
<evidence type="ECO:0008006" key="3">
    <source>
        <dbReference type="Google" id="ProtNLM"/>
    </source>
</evidence>
<sequence length="198" mass="22541">MSIIHKHIDEIFEYDGSQINPSWAFQEFGVYGSSIITWIGPVNITPDNLKDFADVGLEIKSNYMVNFMCEFFDQQPPNMRIAYLRQRLIVMIFREILTEYGIKTKREGDDIFVDDGKLSISIASISLSSAKIHFALNLEDKGTPDDVETIGLFDIKDENGTQIFNKDNLSDLINETASRFIDELQTIENDISKTKVLG</sequence>
<dbReference type="SUPFAM" id="SSF55681">
    <property type="entry name" value="Class II aaRS and biotin synthetases"/>
    <property type="match status" value="1"/>
</dbReference>
<evidence type="ECO:0000313" key="2">
    <source>
        <dbReference type="Proteomes" id="UP000199506"/>
    </source>
</evidence>
<dbReference type="PIRSF" id="PIRSF006503">
    <property type="entry name" value="UCP006503"/>
    <property type="match status" value="1"/>
</dbReference>
<name>A0A1H7FSN1_9EURY</name>
<dbReference type="Gene3D" id="3.30.930.10">
    <property type="entry name" value="Bira Bifunctional Protein, Domain 2"/>
    <property type="match status" value="1"/>
</dbReference>
<reference evidence="1 2" key="1">
    <citation type="submission" date="2016-10" db="EMBL/GenBank/DDBJ databases">
        <authorList>
            <person name="de Groot N.N."/>
        </authorList>
    </citation>
    <scope>NUCLEOTIDE SEQUENCE [LARGE SCALE GENOMIC DNA]</scope>
    <source>
        <strain evidence="1 2">DSM 11978</strain>
    </source>
</reference>
<dbReference type="RefSeq" id="WP_091698716.1">
    <property type="nucleotide sequence ID" value="NZ_FOAK01000001.1"/>
</dbReference>
<accession>A0A1H7FSN1</accession>
<gene>
    <name evidence="1" type="ORF">SAMN05216439_0757</name>
</gene>
<dbReference type="InterPro" id="IPR045864">
    <property type="entry name" value="aa-tRNA-synth_II/BPL/LPL"/>
</dbReference>
<dbReference type="AlphaFoldDB" id="A0A1H7FSN1"/>
<dbReference type="OrthoDB" id="70011at2157"/>
<dbReference type="Pfam" id="PF04017">
    <property type="entry name" value="DUF366"/>
    <property type="match status" value="1"/>
</dbReference>
<dbReference type="EMBL" id="FOAK01000001">
    <property type="protein sequence ID" value="SEK29116.1"/>
    <property type="molecule type" value="Genomic_DNA"/>
</dbReference>
<dbReference type="STRING" id="190974.SAMN05216439_0757"/>
<evidence type="ECO:0000313" key="1">
    <source>
        <dbReference type="EMBL" id="SEK29116.1"/>
    </source>
</evidence>
<proteinExistence type="predicted"/>